<organism evidence="9 10">
    <name type="scientific">Filobasidium floriforme</name>
    <dbReference type="NCBI Taxonomy" id="5210"/>
    <lineage>
        <taxon>Eukaryota</taxon>
        <taxon>Fungi</taxon>
        <taxon>Dikarya</taxon>
        <taxon>Basidiomycota</taxon>
        <taxon>Agaricomycotina</taxon>
        <taxon>Tremellomycetes</taxon>
        <taxon>Filobasidiales</taxon>
        <taxon>Filobasidiaceae</taxon>
        <taxon>Filobasidium</taxon>
    </lineage>
</organism>
<dbReference type="GO" id="GO:0000287">
    <property type="term" value="F:magnesium ion binding"/>
    <property type="evidence" value="ECO:0007669"/>
    <property type="project" value="TreeGrafter"/>
</dbReference>
<dbReference type="SUPFAM" id="SSF51621">
    <property type="entry name" value="Phosphoenolpyruvate/pyruvate domain"/>
    <property type="match status" value="1"/>
</dbReference>
<feature type="region of interest" description="Disordered" evidence="7">
    <location>
        <begin position="1"/>
        <end position="58"/>
    </location>
</feature>
<evidence type="ECO:0000256" key="7">
    <source>
        <dbReference type="SAM" id="MobiDB-lite"/>
    </source>
</evidence>
<feature type="region of interest" description="Disordered" evidence="7">
    <location>
        <begin position="141"/>
        <end position="161"/>
    </location>
</feature>
<dbReference type="AlphaFoldDB" id="A0A8K0NQR0"/>
<keyword evidence="4 6" id="KW-0808">Transferase</keyword>
<feature type="region of interest" description="Disordered" evidence="7">
    <location>
        <begin position="90"/>
        <end position="110"/>
    </location>
</feature>
<dbReference type="EC" id="2.1.2.11" evidence="3 6"/>
<evidence type="ECO:0000256" key="6">
    <source>
        <dbReference type="RuleBase" id="RU362100"/>
    </source>
</evidence>
<dbReference type="Pfam" id="PF00481">
    <property type="entry name" value="PP2C"/>
    <property type="match status" value="1"/>
</dbReference>
<evidence type="ECO:0000256" key="3">
    <source>
        <dbReference type="ARBA" id="ARBA00012618"/>
    </source>
</evidence>
<dbReference type="PANTHER" id="PTHR20881">
    <property type="entry name" value="3-METHYL-2-OXOBUTANOATE HYDROXYMETHYLTRANSFERASE"/>
    <property type="match status" value="1"/>
</dbReference>
<comment type="caution">
    <text evidence="9">The sequence shown here is derived from an EMBL/GenBank/DDBJ whole genome shotgun (WGS) entry which is preliminary data.</text>
</comment>
<dbReference type="Proteomes" id="UP000812966">
    <property type="component" value="Unassembled WGS sequence"/>
</dbReference>
<dbReference type="PANTHER" id="PTHR20881:SF0">
    <property type="entry name" value="3-METHYL-2-OXOBUTANOATE HYDROXYMETHYLTRANSFERASE"/>
    <property type="match status" value="1"/>
</dbReference>
<evidence type="ECO:0000313" key="9">
    <source>
        <dbReference type="EMBL" id="KAG7535961.1"/>
    </source>
</evidence>
<evidence type="ECO:0000256" key="2">
    <source>
        <dbReference type="ARBA" id="ARBA00008676"/>
    </source>
</evidence>
<dbReference type="FunFam" id="3.20.20.60:FF:000047">
    <property type="entry name" value="3-methyl-2-oxobutanoate hydroxymethyltransferase"/>
    <property type="match status" value="1"/>
</dbReference>
<dbReference type="PROSITE" id="PS51746">
    <property type="entry name" value="PPM_2"/>
    <property type="match status" value="1"/>
</dbReference>
<dbReference type="OrthoDB" id="420076at2759"/>
<accession>A0A8K0NQR0</accession>
<evidence type="ECO:0000313" key="10">
    <source>
        <dbReference type="Proteomes" id="UP000812966"/>
    </source>
</evidence>
<comment type="similarity">
    <text evidence="2 6">Belongs to the PanB family.</text>
</comment>
<dbReference type="GO" id="GO:0015940">
    <property type="term" value="P:pantothenate biosynthetic process"/>
    <property type="evidence" value="ECO:0007669"/>
    <property type="project" value="UniProtKB-UniPathway"/>
</dbReference>
<dbReference type="Gene3D" id="3.20.20.60">
    <property type="entry name" value="Phosphoenolpyruvate-binding domains"/>
    <property type="match status" value="1"/>
</dbReference>
<name>A0A8K0NQR0_9TREE</name>
<dbReference type="CDD" id="cd06557">
    <property type="entry name" value="KPHMT-like"/>
    <property type="match status" value="1"/>
</dbReference>
<keyword evidence="6" id="KW-0566">Pantothenate biosynthesis</keyword>
<dbReference type="CDD" id="cd00143">
    <property type="entry name" value="PP2Cc"/>
    <property type="match status" value="1"/>
</dbReference>
<feature type="compositionally biased region" description="Basic and acidic residues" evidence="7">
    <location>
        <begin position="93"/>
        <end position="102"/>
    </location>
</feature>
<proteinExistence type="inferred from homology"/>
<dbReference type="UniPathway" id="UPA00028">
    <property type="reaction ID" value="UER00003"/>
</dbReference>
<dbReference type="GO" id="GO:0003864">
    <property type="term" value="F:3-methyl-2-oxobutanoate hydroxymethyltransferase activity"/>
    <property type="evidence" value="ECO:0007669"/>
    <property type="project" value="UniProtKB-EC"/>
</dbReference>
<evidence type="ECO:0000259" key="8">
    <source>
        <dbReference type="PROSITE" id="PS51746"/>
    </source>
</evidence>
<feature type="compositionally biased region" description="Low complexity" evidence="7">
    <location>
        <begin position="12"/>
        <end position="48"/>
    </location>
</feature>
<keyword evidence="10" id="KW-1185">Reference proteome</keyword>
<dbReference type="InterPro" id="IPR040442">
    <property type="entry name" value="Pyrv_kinase-like_dom_sf"/>
</dbReference>
<reference evidence="9" key="1">
    <citation type="submission" date="2020-04" db="EMBL/GenBank/DDBJ databases">
        <title>Analysis of mating type loci in Filobasidium floriforme.</title>
        <authorList>
            <person name="Nowrousian M."/>
        </authorList>
    </citation>
    <scope>NUCLEOTIDE SEQUENCE</scope>
    <source>
        <strain evidence="9">CBS 6242</strain>
    </source>
</reference>
<evidence type="ECO:0000256" key="1">
    <source>
        <dbReference type="ARBA" id="ARBA00005033"/>
    </source>
</evidence>
<protein>
    <recommendedName>
        <fullName evidence="3 6">3-methyl-2-oxobutanoate hydroxymethyltransferase</fullName>
        <ecNumber evidence="3 6">2.1.2.11</ecNumber>
    </recommendedName>
</protein>
<sequence>MLRIARPRVGFSSQVRPQSQSQPRSSILLSISGKSVASTRRTNSTSSTPPAGGRNRDPKLIRNAVLALTALGGAAVSHFYPELLGLSSASPEEAGKDGEGGKGESTSKTFTTRIKTRRGIVEHEHERLSPQAAEKILTQHAQSRTFPSNSSGPTTKLKPKPTSVVRFDTNYVECNDPIEDRSASDYLERSKLYAGGGVPEGTDPDTKGTQMDLKGIKMFSIIDGHSGWACAQLVSQTLHPMILLSLRSLYAGHPPPTTFTHRLEGRNMSASAHLMEYISSLGSKLSAVVPFLGKGNSTSNAGGAEVNPTTMRDSIISAFLTLDDQIITSATRLIPHIPTQPGKPNLRPIVQPMLAPAVSGACAINLLVDEEREEVYVSNTGDCRAVAGVWVEPNPEEGREGGWRCEVLSEDMMGDNPAEVERLRREHPGEDPIKRGRVLGRLQPTRTFGDAPLYKWTSEEYTALKKIAPEQTPVKDDELARTPPYVTAKPDVTYRKLTRGSKEGDIRFIVMATDGLWDAISSEESVALVASFLSKPPVKSFPRAQITSKLLPQTAESAARYPKSENQTSGDWVYQDKNAATHLIRNALSTGNKTAYELLSMKAPIARWMRDDITCSVVFFGEQPGIEPVPAEEKLGTASQLAALPFLIGGLMARRRSPAGIAACARAHAVSSRTAVSRRWMSARPVGEGLSAGPRKKMTLAALNEMRQKNMPITVMTAYDYPTALLSHRSAVDMCLVGDSLSQVALGHSTTTEITLDEMIHHCKAVTRGAKAPFVIADLPFGSFERSVEQGVASAIRLVKEGGIEGVKIEGGEENVALVKRLTEIGIPVMPHLGLQPQKATSLSGYMVQAKTSDSAEKLYETAVTMQRAGAFALLLEAIPHQIAAYITKKLHIPTIGIGAGPHTSGQVLVVTDVLGLYPTEHDPEAGEAAVKVPKFVRRFAELGKESRHAIESYVQEVRQRTFPAIGPETYQMKKDEWQAFYDKMEGKA</sequence>
<dbReference type="EMBL" id="JABELV010000066">
    <property type="protein sequence ID" value="KAG7535961.1"/>
    <property type="molecule type" value="Genomic_DNA"/>
</dbReference>
<dbReference type="InterPro" id="IPR015813">
    <property type="entry name" value="Pyrv/PenolPyrv_kinase-like_dom"/>
</dbReference>
<dbReference type="SMART" id="SM00332">
    <property type="entry name" value="PP2Cc"/>
    <property type="match status" value="1"/>
</dbReference>
<dbReference type="InterPro" id="IPR036457">
    <property type="entry name" value="PPM-type-like_dom_sf"/>
</dbReference>
<dbReference type="InterPro" id="IPR003700">
    <property type="entry name" value="Pantoate_hydroxy_MeTrfase"/>
</dbReference>
<feature type="compositionally biased region" description="Polar residues" evidence="7">
    <location>
        <begin position="141"/>
        <end position="154"/>
    </location>
</feature>
<feature type="domain" description="PPM-type phosphatase" evidence="8">
    <location>
        <begin position="185"/>
        <end position="620"/>
    </location>
</feature>
<dbReference type="Gene3D" id="3.60.40.10">
    <property type="entry name" value="PPM-type phosphatase domain"/>
    <property type="match status" value="1"/>
</dbReference>
<comment type="function">
    <text evidence="6">Catalyzes the reversible reaction in which hydroxymethyl group from 5,10-methylenetetrahydrofolate is transferred onto alpha-ketoisovalerate to form ketopantoate.</text>
</comment>
<dbReference type="SUPFAM" id="SSF81606">
    <property type="entry name" value="PP2C-like"/>
    <property type="match status" value="1"/>
</dbReference>
<evidence type="ECO:0000256" key="4">
    <source>
        <dbReference type="ARBA" id="ARBA00022679"/>
    </source>
</evidence>
<dbReference type="Pfam" id="PF02548">
    <property type="entry name" value="Pantoate_transf"/>
    <property type="match status" value="1"/>
</dbReference>
<gene>
    <name evidence="9" type="ORF">FFLO_03559</name>
</gene>
<dbReference type="NCBIfam" id="NF001452">
    <property type="entry name" value="PRK00311.1"/>
    <property type="match status" value="1"/>
</dbReference>
<dbReference type="HAMAP" id="MF_00156">
    <property type="entry name" value="PanB"/>
    <property type="match status" value="1"/>
</dbReference>
<dbReference type="InterPro" id="IPR001932">
    <property type="entry name" value="PPM-type_phosphatase-like_dom"/>
</dbReference>
<dbReference type="NCBIfam" id="TIGR00222">
    <property type="entry name" value="panB"/>
    <property type="match status" value="1"/>
</dbReference>
<comment type="catalytic activity">
    <reaction evidence="5 6">
        <text>(6R)-5,10-methylene-5,6,7,8-tetrahydrofolate + 3-methyl-2-oxobutanoate + H2O = 2-dehydropantoate + (6S)-5,6,7,8-tetrahydrofolate</text>
        <dbReference type="Rhea" id="RHEA:11824"/>
        <dbReference type="ChEBI" id="CHEBI:11561"/>
        <dbReference type="ChEBI" id="CHEBI:11851"/>
        <dbReference type="ChEBI" id="CHEBI:15377"/>
        <dbReference type="ChEBI" id="CHEBI:15636"/>
        <dbReference type="ChEBI" id="CHEBI:57453"/>
        <dbReference type="EC" id="2.1.2.11"/>
    </reaction>
</comment>
<dbReference type="GO" id="GO:0005739">
    <property type="term" value="C:mitochondrion"/>
    <property type="evidence" value="ECO:0007669"/>
    <property type="project" value="TreeGrafter"/>
</dbReference>
<comment type="pathway">
    <text evidence="1 6">Cofactor biosynthesis; (R)-pantothenate biosynthesis; (R)-pantoate from 3-methyl-2-oxobutanoate: step 1/2.</text>
</comment>
<evidence type="ECO:0000256" key="5">
    <source>
        <dbReference type="ARBA" id="ARBA00049172"/>
    </source>
</evidence>